<sequence>MFPGASSEEDVYVTHDGVVLDEDKYRAILFKINDDDVWIPRSVIVEFDGDSVTIPRWKAQELDLE</sequence>
<evidence type="ECO:0008006" key="2">
    <source>
        <dbReference type="Google" id="ProtNLM"/>
    </source>
</evidence>
<accession>A0A0F9TL15</accession>
<organism evidence="1">
    <name type="scientific">marine sediment metagenome</name>
    <dbReference type="NCBI Taxonomy" id="412755"/>
    <lineage>
        <taxon>unclassified sequences</taxon>
        <taxon>metagenomes</taxon>
        <taxon>ecological metagenomes</taxon>
    </lineage>
</organism>
<comment type="caution">
    <text evidence="1">The sequence shown here is derived from an EMBL/GenBank/DDBJ whole genome shotgun (WGS) entry which is preliminary data.</text>
</comment>
<dbReference type="AlphaFoldDB" id="A0A0F9TL15"/>
<proteinExistence type="predicted"/>
<reference evidence="1" key="1">
    <citation type="journal article" date="2015" name="Nature">
        <title>Complex archaea that bridge the gap between prokaryotes and eukaryotes.</title>
        <authorList>
            <person name="Spang A."/>
            <person name="Saw J.H."/>
            <person name="Jorgensen S.L."/>
            <person name="Zaremba-Niedzwiedzka K."/>
            <person name="Martijn J."/>
            <person name="Lind A.E."/>
            <person name="van Eijk R."/>
            <person name="Schleper C."/>
            <person name="Guy L."/>
            <person name="Ettema T.J."/>
        </authorList>
    </citation>
    <scope>NUCLEOTIDE SEQUENCE</scope>
</reference>
<evidence type="ECO:0000313" key="1">
    <source>
        <dbReference type="EMBL" id="KKN79964.1"/>
    </source>
</evidence>
<gene>
    <name evidence="1" type="ORF">LCGC14_0334720</name>
</gene>
<protein>
    <recommendedName>
        <fullName evidence="2">PRC-barrel domain-containing protein</fullName>
    </recommendedName>
</protein>
<dbReference type="EMBL" id="LAZR01000239">
    <property type="protein sequence ID" value="KKN79964.1"/>
    <property type="molecule type" value="Genomic_DNA"/>
</dbReference>
<name>A0A0F9TL15_9ZZZZ</name>